<evidence type="ECO:0000256" key="2">
    <source>
        <dbReference type="ARBA" id="ARBA00022475"/>
    </source>
</evidence>
<keyword evidence="6 8" id="KW-0472">Membrane</keyword>
<feature type="transmembrane region" description="Helical" evidence="8">
    <location>
        <begin position="348"/>
        <end position="366"/>
    </location>
</feature>
<evidence type="ECO:0000313" key="10">
    <source>
        <dbReference type="Proteomes" id="UP000658127"/>
    </source>
</evidence>
<dbReference type="RefSeq" id="WP_189034538.1">
    <property type="nucleotide sequence ID" value="NZ_BMNE01000013.1"/>
</dbReference>
<comment type="caution">
    <text evidence="9">The sequence shown here is derived from an EMBL/GenBank/DDBJ whole genome shotgun (WGS) entry which is preliminary data.</text>
</comment>
<keyword evidence="4 8" id="KW-0812">Transmembrane</keyword>
<dbReference type="Proteomes" id="UP000658127">
    <property type="component" value="Unassembled WGS sequence"/>
</dbReference>
<dbReference type="EMBL" id="BMNE01000013">
    <property type="protein sequence ID" value="GGN99299.1"/>
    <property type="molecule type" value="Genomic_DNA"/>
</dbReference>
<evidence type="ECO:0000256" key="5">
    <source>
        <dbReference type="ARBA" id="ARBA00022989"/>
    </source>
</evidence>
<evidence type="ECO:0000256" key="4">
    <source>
        <dbReference type="ARBA" id="ARBA00022692"/>
    </source>
</evidence>
<keyword evidence="3" id="KW-0808">Transferase</keyword>
<keyword evidence="10" id="KW-1185">Reference proteome</keyword>
<protein>
    <submittedName>
        <fullName evidence="9">Alpha-(1-&gt;3)-arabinofuranosyltransferase</fullName>
    </submittedName>
</protein>
<feature type="transmembrane region" description="Helical" evidence="8">
    <location>
        <begin position="267"/>
        <end position="286"/>
    </location>
</feature>
<feature type="transmembrane region" description="Helical" evidence="8">
    <location>
        <begin position="240"/>
        <end position="260"/>
    </location>
</feature>
<feature type="transmembrane region" description="Helical" evidence="8">
    <location>
        <begin position="79"/>
        <end position="100"/>
    </location>
</feature>
<feature type="transmembrane region" description="Helical" evidence="8">
    <location>
        <begin position="181"/>
        <end position="202"/>
    </location>
</feature>
<evidence type="ECO:0000256" key="7">
    <source>
        <dbReference type="ARBA" id="ARBA00024033"/>
    </source>
</evidence>
<feature type="transmembrane region" description="Helical" evidence="8">
    <location>
        <begin position="292"/>
        <end position="310"/>
    </location>
</feature>
<accession>A0ABQ2L421</accession>
<keyword evidence="5 8" id="KW-1133">Transmembrane helix</keyword>
<comment type="similarity">
    <text evidence="7">Belongs to the glycosyltransferase 87 family.</text>
</comment>
<evidence type="ECO:0000256" key="3">
    <source>
        <dbReference type="ARBA" id="ARBA00022679"/>
    </source>
</evidence>
<feature type="transmembrane region" description="Helical" evidence="8">
    <location>
        <begin position="153"/>
        <end position="174"/>
    </location>
</feature>
<feature type="transmembrane region" description="Helical" evidence="8">
    <location>
        <begin position="317"/>
        <end position="336"/>
    </location>
</feature>
<dbReference type="InterPro" id="IPR018584">
    <property type="entry name" value="GT87"/>
</dbReference>
<evidence type="ECO:0000256" key="8">
    <source>
        <dbReference type="SAM" id="Phobius"/>
    </source>
</evidence>
<dbReference type="Pfam" id="PF09594">
    <property type="entry name" value="GT87"/>
    <property type="match status" value="1"/>
</dbReference>
<comment type="subcellular location">
    <subcellularLocation>
        <location evidence="1">Cell membrane</location>
        <topology evidence="1">Multi-pass membrane protein</topology>
    </subcellularLocation>
</comment>
<proteinExistence type="inferred from homology"/>
<organism evidence="9 10">
    <name type="scientific">Nocardia rhizosphaerihabitans</name>
    <dbReference type="NCBI Taxonomy" id="1691570"/>
    <lineage>
        <taxon>Bacteria</taxon>
        <taxon>Bacillati</taxon>
        <taxon>Actinomycetota</taxon>
        <taxon>Actinomycetes</taxon>
        <taxon>Mycobacteriales</taxon>
        <taxon>Nocardiaceae</taxon>
        <taxon>Nocardia</taxon>
    </lineage>
</organism>
<evidence type="ECO:0000256" key="1">
    <source>
        <dbReference type="ARBA" id="ARBA00004651"/>
    </source>
</evidence>
<keyword evidence="2" id="KW-1003">Cell membrane</keyword>
<sequence>MIMWPLAIVAGADMVIQKAIPGHHTNDFKPVYTAVAAFWRNEPVYTANLNSVDPHYLYPPGGTLLLAPIGLLDESTGRLVFLFLNLAAAVLAVYLLLRMFGYSWRSPLAPVGYFALFLSEALVNTLTFGNVNGLFFLAEVVFLTLLLGRRDTAAGIVLGVTIAIKPILAPLLLLPAVRRQWSTVALAVAVPVLATAVAWPLAADPGHYFVHNLPYSLRIRDYYNSSVSGFGVYYDVPAPAILLVRGLLALAVMVSLWLLYRYYREQELFFVTTTAGVLLTAEFALSSLGQQYYSMFLFPFLFTIVVRNSLLRNWPAWLAIFAFYSYETWHLFRWPAFGRNLEYSRTTFGWALLLIVVCCVLVDRYLAARREGRLAHGIDPVHLAPDLPTRDHSHGWAANDPRSGCTTGVDSELEAAHSRSRHVE</sequence>
<evidence type="ECO:0000313" key="9">
    <source>
        <dbReference type="EMBL" id="GGN99299.1"/>
    </source>
</evidence>
<reference evidence="10" key="1">
    <citation type="journal article" date="2019" name="Int. J. Syst. Evol. Microbiol.">
        <title>The Global Catalogue of Microorganisms (GCM) 10K type strain sequencing project: providing services to taxonomists for standard genome sequencing and annotation.</title>
        <authorList>
            <consortium name="The Broad Institute Genomics Platform"/>
            <consortium name="The Broad Institute Genome Sequencing Center for Infectious Disease"/>
            <person name="Wu L."/>
            <person name="Ma J."/>
        </authorList>
    </citation>
    <scope>NUCLEOTIDE SEQUENCE [LARGE SCALE GENOMIC DNA]</scope>
    <source>
        <strain evidence="10">CGMCC 4.7329</strain>
    </source>
</reference>
<feature type="transmembrane region" description="Helical" evidence="8">
    <location>
        <begin position="121"/>
        <end position="147"/>
    </location>
</feature>
<gene>
    <name evidence="9" type="ORF">GCM10011610_67120</name>
</gene>
<name>A0ABQ2L421_9NOCA</name>
<evidence type="ECO:0000256" key="6">
    <source>
        <dbReference type="ARBA" id="ARBA00023136"/>
    </source>
</evidence>